<proteinExistence type="predicted"/>
<accession>A0A0C3FP62</accession>
<gene>
    <name evidence="1" type="ORF">PILCRDRAFT_821857</name>
</gene>
<sequence>MNSTLWLIRQPKEGVVYVLPKLSSEQFNSVRAYFAPFRKDKDNTASLPWCRG</sequence>
<name>A0A0C3FP62_PILCF</name>
<dbReference type="Proteomes" id="UP000054166">
    <property type="component" value="Unassembled WGS sequence"/>
</dbReference>
<reference evidence="2" key="2">
    <citation type="submission" date="2015-01" db="EMBL/GenBank/DDBJ databases">
        <title>Evolutionary Origins and Diversification of the Mycorrhizal Mutualists.</title>
        <authorList>
            <consortium name="DOE Joint Genome Institute"/>
            <consortium name="Mycorrhizal Genomics Consortium"/>
            <person name="Kohler A."/>
            <person name="Kuo A."/>
            <person name="Nagy L.G."/>
            <person name="Floudas D."/>
            <person name="Copeland A."/>
            <person name="Barry K.W."/>
            <person name="Cichocki N."/>
            <person name="Veneault-Fourrey C."/>
            <person name="LaButti K."/>
            <person name="Lindquist E.A."/>
            <person name="Lipzen A."/>
            <person name="Lundell T."/>
            <person name="Morin E."/>
            <person name="Murat C."/>
            <person name="Riley R."/>
            <person name="Ohm R."/>
            <person name="Sun H."/>
            <person name="Tunlid A."/>
            <person name="Henrissat B."/>
            <person name="Grigoriev I.V."/>
            <person name="Hibbett D.S."/>
            <person name="Martin F."/>
        </authorList>
    </citation>
    <scope>NUCLEOTIDE SEQUENCE [LARGE SCALE GENOMIC DNA]</scope>
    <source>
        <strain evidence="2">F 1598</strain>
    </source>
</reference>
<protein>
    <submittedName>
        <fullName evidence="1">Uncharacterized protein</fullName>
    </submittedName>
</protein>
<dbReference type="EMBL" id="KN833001">
    <property type="protein sequence ID" value="KIM81021.1"/>
    <property type="molecule type" value="Genomic_DNA"/>
</dbReference>
<evidence type="ECO:0000313" key="2">
    <source>
        <dbReference type="Proteomes" id="UP000054166"/>
    </source>
</evidence>
<dbReference type="InParanoid" id="A0A0C3FP62"/>
<dbReference type="AlphaFoldDB" id="A0A0C3FP62"/>
<keyword evidence="2" id="KW-1185">Reference proteome</keyword>
<evidence type="ECO:0000313" key="1">
    <source>
        <dbReference type="EMBL" id="KIM81021.1"/>
    </source>
</evidence>
<reference evidence="1 2" key="1">
    <citation type="submission" date="2014-04" db="EMBL/GenBank/DDBJ databases">
        <authorList>
            <consortium name="DOE Joint Genome Institute"/>
            <person name="Kuo A."/>
            <person name="Tarkka M."/>
            <person name="Buscot F."/>
            <person name="Kohler A."/>
            <person name="Nagy L.G."/>
            <person name="Floudas D."/>
            <person name="Copeland A."/>
            <person name="Barry K.W."/>
            <person name="Cichocki N."/>
            <person name="Veneault-Fourrey C."/>
            <person name="LaButti K."/>
            <person name="Lindquist E.A."/>
            <person name="Lipzen A."/>
            <person name="Lundell T."/>
            <person name="Morin E."/>
            <person name="Murat C."/>
            <person name="Sun H."/>
            <person name="Tunlid A."/>
            <person name="Henrissat B."/>
            <person name="Grigoriev I.V."/>
            <person name="Hibbett D.S."/>
            <person name="Martin F."/>
            <person name="Nordberg H.P."/>
            <person name="Cantor M.N."/>
            <person name="Hua S.X."/>
        </authorList>
    </citation>
    <scope>NUCLEOTIDE SEQUENCE [LARGE SCALE GENOMIC DNA]</scope>
    <source>
        <strain evidence="1 2">F 1598</strain>
    </source>
</reference>
<organism evidence="1 2">
    <name type="scientific">Piloderma croceum (strain F 1598)</name>
    <dbReference type="NCBI Taxonomy" id="765440"/>
    <lineage>
        <taxon>Eukaryota</taxon>
        <taxon>Fungi</taxon>
        <taxon>Dikarya</taxon>
        <taxon>Basidiomycota</taxon>
        <taxon>Agaricomycotina</taxon>
        <taxon>Agaricomycetes</taxon>
        <taxon>Agaricomycetidae</taxon>
        <taxon>Atheliales</taxon>
        <taxon>Atheliaceae</taxon>
        <taxon>Piloderma</taxon>
    </lineage>
</organism>
<dbReference type="HOGENOM" id="CLU_3088051_0_0_1"/>